<dbReference type="RefSeq" id="WP_118885737.1">
    <property type="nucleotide sequence ID" value="NZ_CP032100.1"/>
</dbReference>
<dbReference type="KEGG" id="asui:ASUIS_0686"/>
<reference evidence="1 2" key="1">
    <citation type="submission" date="2018-08" db="EMBL/GenBank/DDBJ databases">
        <title>Complete genome of the Arcobacter suis type strain LMG 26152.</title>
        <authorList>
            <person name="Miller W.G."/>
            <person name="Yee E."/>
            <person name="Bono J.L."/>
        </authorList>
    </citation>
    <scope>NUCLEOTIDE SEQUENCE [LARGE SCALE GENOMIC DNA]</scope>
    <source>
        <strain evidence="1 2">CECT 7833</strain>
    </source>
</reference>
<dbReference type="AlphaFoldDB" id="A0AAD0SPU2"/>
<gene>
    <name evidence="1" type="ORF">ASUIS_0686</name>
</gene>
<evidence type="ECO:0000313" key="1">
    <source>
        <dbReference type="EMBL" id="AXX89182.1"/>
    </source>
</evidence>
<accession>A0AAD0SPU2</accession>
<name>A0AAD0SPU2_9BACT</name>
<keyword evidence="2" id="KW-1185">Reference proteome</keyword>
<organism evidence="1 2">
    <name type="scientific">Arcobacter suis CECT 7833</name>
    <dbReference type="NCBI Taxonomy" id="663365"/>
    <lineage>
        <taxon>Bacteria</taxon>
        <taxon>Pseudomonadati</taxon>
        <taxon>Campylobacterota</taxon>
        <taxon>Epsilonproteobacteria</taxon>
        <taxon>Campylobacterales</taxon>
        <taxon>Arcobacteraceae</taxon>
        <taxon>Arcobacter</taxon>
    </lineage>
</organism>
<protein>
    <submittedName>
        <fullName evidence="1">Uncharacterized protein</fullName>
    </submittedName>
</protein>
<proteinExistence type="predicted"/>
<evidence type="ECO:0000313" key="2">
    <source>
        <dbReference type="Proteomes" id="UP000263040"/>
    </source>
</evidence>
<dbReference type="Proteomes" id="UP000263040">
    <property type="component" value="Chromosome"/>
</dbReference>
<sequence>MKKAYTLLLTIVLITTFSVLGIFILETKSLKNTNLTNQYLYIQAKNHKNFLKNYINELDLKDITHLKVDDDLFNIFAQIEQKGSIFNVDIFVKAKDYNISLYERITKE</sequence>
<dbReference type="EMBL" id="CP032100">
    <property type="protein sequence ID" value="AXX89182.1"/>
    <property type="molecule type" value="Genomic_DNA"/>
</dbReference>